<name>A0AAP1C161_9BURK</name>
<gene>
    <name evidence="2" type="ORF">WI41_27070</name>
</gene>
<reference evidence="2 3" key="1">
    <citation type="submission" date="2015-11" db="EMBL/GenBank/DDBJ databases">
        <title>Expanding the genomic diversity of Burkholderia species for the development of highly accurate diagnostics.</title>
        <authorList>
            <person name="Sahl J."/>
            <person name="Keim P."/>
            <person name="Wagner D."/>
        </authorList>
    </citation>
    <scope>NUCLEOTIDE SEQUENCE [LARGE SCALE GENOMIC DNA]</scope>
    <source>
        <strain evidence="2 3">RF32-BP12</strain>
    </source>
</reference>
<protein>
    <submittedName>
        <fullName evidence="2">Uncharacterized protein</fullName>
    </submittedName>
</protein>
<dbReference type="EMBL" id="LOTQ01000052">
    <property type="protein sequence ID" value="KUZ98972.1"/>
    <property type="molecule type" value="Genomic_DNA"/>
</dbReference>
<proteinExistence type="predicted"/>
<organism evidence="2 3">
    <name type="scientific">Burkholderia latens</name>
    <dbReference type="NCBI Taxonomy" id="488446"/>
    <lineage>
        <taxon>Bacteria</taxon>
        <taxon>Pseudomonadati</taxon>
        <taxon>Pseudomonadota</taxon>
        <taxon>Betaproteobacteria</taxon>
        <taxon>Burkholderiales</taxon>
        <taxon>Burkholderiaceae</taxon>
        <taxon>Burkholderia</taxon>
        <taxon>Burkholderia cepacia complex</taxon>
    </lineage>
</organism>
<dbReference type="RefSeq" id="WP_040138688.1">
    <property type="nucleotide sequence ID" value="NZ_LOTQ01000052.1"/>
</dbReference>
<feature type="region of interest" description="Disordered" evidence="1">
    <location>
        <begin position="73"/>
        <end position="102"/>
    </location>
</feature>
<sequence>MLDYLARVAALYSVLRDATNCLEISKKLFSLLRYRTEPVPSTMAATAGMLAATSRAYRTCAFPRAAAAGPATLNTETPADLADRTCYSHRTTGSSPGDAKKP</sequence>
<accession>A0AAP1C161</accession>
<evidence type="ECO:0000313" key="3">
    <source>
        <dbReference type="Proteomes" id="UP000056450"/>
    </source>
</evidence>
<dbReference type="AlphaFoldDB" id="A0AAP1C161"/>
<evidence type="ECO:0000313" key="2">
    <source>
        <dbReference type="EMBL" id="KUZ98972.1"/>
    </source>
</evidence>
<evidence type="ECO:0000256" key="1">
    <source>
        <dbReference type="SAM" id="MobiDB-lite"/>
    </source>
</evidence>
<comment type="caution">
    <text evidence="2">The sequence shown here is derived from an EMBL/GenBank/DDBJ whole genome shotgun (WGS) entry which is preliminary data.</text>
</comment>
<dbReference type="Proteomes" id="UP000056450">
    <property type="component" value="Unassembled WGS sequence"/>
</dbReference>